<feature type="transmembrane region" description="Helical" evidence="9">
    <location>
        <begin position="44"/>
        <end position="63"/>
    </location>
</feature>
<dbReference type="Pfam" id="PF01195">
    <property type="entry name" value="Pept_tRNA_hydro"/>
    <property type="match status" value="1"/>
</dbReference>
<keyword evidence="9" id="KW-0472">Membrane</keyword>
<comment type="similarity">
    <text evidence="5 8">Belongs to the PTH family.</text>
</comment>
<evidence type="ECO:0000256" key="8">
    <source>
        <dbReference type="RuleBase" id="RU004320"/>
    </source>
</evidence>
<dbReference type="InterPro" id="IPR001328">
    <property type="entry name" value="Pept_tRNA_hydro"/>
</dbReference>
<keyword evidence="3 7" id="KW-0378">Hydrolase</keyword>
<organism evidence="10 11">
    <name type="scientific">Candidatus Blochmannia ocreatus</name>
    <name type="common">nom. nud.</name>
    <dbReference type="NCBI Taxonomy" id="251538"/>
    <lineage>
        <taxon>Bacteria</taxon>
        <taxon>Pseudomonadati</taxon>
        <taxon>Pseudomonadota</taxon>
        <taxon>Gammaproteobacteria</taxon>
        <taxon>Enterobacterales</taxon>
        <taxon>Enterobacteriaceae</taxon>
        <taxon>ant endosymbionts</taxon>
        <taxon>Candidatus Blochmanniella</taxon>
    </lineage>
</organism>
<evidence type="ECO:0000256" key="1">
    <source>
        <dbReference type="ARBA" id="ARBA00013260"/>
    </source>
</evidence>
<dbReference type="Proteomes" id="UP001056834">
    <property type="component" value="Chromosome"/>
</dbReference>
<evidence type="ECO:0000256" key="2">
    <source>
        <dbReference type="ARBA" id="ARBA00022555"/>
    </source>
</evidence>
<reference evidence="10" key="1">
    <citation type="submission" date="2022-05" db="EMBL/GenBank/DDBJ databases">
        <title>Impact of host demography and evolutionary history on endosymbiont molecular evolution: a test in carpenter ants (Genus Camponotus) and their Blochmannia endosymbionts.</title>
        <authorList>
            <person name="Manthey J.D."/>
            <person name="Giron J.C."/>
            <person name="Hruska J.P."/>
        </authorList>
    </citation>
    <scope>NUCLEOTIDE SEQUENCE</scope>
    <source>
        <strain evidence="10">C-006</strain>
    </source>
</reference>
<keyword evidence="4" id="KW-0694">RNA-binding</keyword>
<dbReference type="GO" id="GO:0004045">
    <property type="term" value="F:peptidyl-tRNA hydrolase activity"/>
    <property type="evidence" value="ECO:0007669"/>
    <property type="project" value="UniProtKB-EC"/>
</dbReference>
<dbReference type="PANTHER" id="PTHR17224:SF1">
    <property type="entry name" value="PEPTIDYL-TRNA HYDROLASE"/>
    <property type="match status" value="1"/>
</dbReference>
<accession>A0ABY4SWQ7</accession>
<dbReference type="PANTHER" id="PTHR17224">
    <property type="entry name" value="PEPTIDYL-TRNA HYDROLASE"/>
    <property type="match status" value="1"/>
</dbReference>
<evidence type="ECO:0000256" key="3">
    <source>
        <dbReference type="ARBA" id="ARBA00022801"/>
    </source>
</evidence>
<dbReference type="CDD" id="cd00462">
    <property type="entry name" value="PTH"/>
    <property type="match status" value="1"/>
</dbReference>
<keyword evidence="9" id="KW-1133">Transmembrane helix</keyword>
<dbReference type="InterPro" id="IPR036416">
    <property type="entry name" value="Pept_tRNA_hydro_sf"/>
</dbReference>
<sequence>MTIKLIVGLGNFGCRYLETRHNSGARYVEFLAKKYKVSLNKKNILSGYVGVLNLDIGIVYLLIPAMYMNINGLSVYRCIKFYKLCVDQVLVAYDELDLLPGVVRVKLGSRANSDTHHGVKDLVLRLNRKCNFYRLRIGIGHPGNKNKVCDFVLNKPSINDRISIDNAINKAIACTEDIVARNFIKVMNILHR</sequence>
<protein>
    <recommendedName>
        <fullName evidence="6 7">Peptidyl-tRNA hydrolase</fullName>
        <ecNumber evidence="1 7">3.1.1.29</ecNumber>
    </recommendedName>
</protein>
<keyword evidence="9" id="KW-0812">Transmembrane</keyword>
<evidence type="ECO:0000313" key="10">
    <source>
        <dbReference type="EMBL" id="URJ25405.1"/>
    </source>
</evidence>
<dbReference type="Gene3D" id="3.40.50.1470">
    <property type="entry name" value="Peptidyl-tRNA hydrolase"/>
    <property type="match status" value="1"/>
</dbReference>
<keyword evidence="11" id="KW-1185">Reference proteome</keyword>
<keyword evidence="2" id="KW-0820">tRNA-binding</keyword>
<gene>
    <name evidence="10" type="primary">pth</name>
    <name evidence="10" type="ORF">M9405_01650</name>
</gene>
<dbReference type="PROSITE" id="PS01195">
    <property type="entry name" value="PEPT_TRNA_HYDROL_1"/>
    <property type="match status" value="1"/>
</dbReference>
<proteinExistence type="inferred from homology"/>
<evidence type="ECO:0000256" key="4">
    <source>
        <dbReference type="ARBA" id="ARBA00022884"/>
    </source>
</evidence>
<dbReference type="EMBL" id="CP097762">
    <property type="protein sequence ID" value="URJ25405.1"/>
    <property type="molecule type" value="Genomic_DNA"/>
</dbReference>
<evidence type="ECO:0000256" key="7">
    <source>
        <dbReference type="RuleBase" id="RU000673"/>
    </source>
</evidence>
<evidence type="ECO:0000313" key="11">
    <source>
        <dbReference type="Proteomes" id="UP001056834"/>
    </source>
</evidence>
<dbReference type="NCBIfam" id="TIGR00447">
    <property type="entry name" value="pth"/>
    <property type="match status" value="1"/>
</dbReference>
<name>A0ABY4SWQ7_9ENTR</name>
<evidence type="ECO:0000256" key="6">
    <source>
        <dbReference type="ARBA" id="ARBA00050038"/>
    </source>
</evidence>
<comment type="catalytic activity">
    <reaction evidence="7">
        <text>an N-acyl-L-alpha-aminoacyl-tRNA + H2O = an N-acyl-L-amino acid + a tRNA + H(+)</text>
        <dbReference type="Rhea" id="RHEA:54448"/>
        <dbReference type="Rhea" id="RHEA-COMP:10123"/>
        <dbReference type="Rhea" id="RHEA-COMP:13883"/>
        <dbReference type="ChEBI" id="CHEBI:15377"/>
        <dbReference type="ChEBI" id="CHEBI:15378"/>
        <dbReference type="ChEBI" id="CHEBI:59874"/>
        <dbReference type="ChEBI" id="CHEBI:78442"/>
        <dbReference type="ChEBI" id="CHEBI:138191"/>
        <dbReference type="EC" id="3.1.1.29"/>
    </reaction>
</comment>
<dbReference type="InterPro" id="IPR018171">
    <property type="entry name" value="Pept_tRNA_hydro_CS"/>
</dbReference>
<dbReference type="SUPFAM" id="SSF53178">
    <property type="entry name" value="Peptidyl-tRNA hydrolase-like"/>
    <property type="match status" value="1"/>
</dbReference>
<dbReference type="EC" id="3.1.1.29" evidence="1 7"/>
<evidence type="ECO:0000256" key="5">
    <source>
        <dbReference type="ARBA" id="ARBA00038063"/>
    </source>
</evidence>
<evidence type="ECO:0000256" key="9">
    <source>
        <dbReference type="SAM" id="Phobius"/>
    </source>
</evidence>
<dbReference type="RefSeq" id="WP_250223536.1">
    <property type="nucleotide sequence ID" value="NZ_CP097762.1"/>
</dbReference>